<keyword evidence="3 6" id="KW-1133">Transmembrane helix</keyword>
<proteinExistence type="predicted"/>
<feature type="transmembrane region" description="Helical" evidence="6">
    <location>
        <begin position="43"/>
        <end position="66"/>
    </location>
</feature>
<keyword evidence="4 6" id="KW-0472">Membrane</keyword>
<feature type="domain" description="HemY N-terminal" evidence="7">
    <location>
        <begin position="26"/>
        <end position="130"/>
    </location>
</feature>
<dbReference type="EMBL" id="CP054836">
    <property type="protein sequence ID" value="QKV19890.1"/>
    <property type="molecule type" value="Genomic_DNA"/>
</dbReference>
<dbReference type="PIRSF" id="PIRSF031802">
    <property type="entry name" value="UCP031802"/>
    <property type="match status" value="1"/>
</dbReference>
<feature type="region of interest" description="Disordered" evidence="5">
    <location>
        <begin position="456"/>
        <end position="574"/>
    </location>
</feature>
<keyword evidence="2 6" id="KW-0812">Transmembrane</keyword>
<sequence length="574" mass="61942">MLRVLFFIIVVTALGYGFARIADTPGTIIMQVAGYEITVTLMFAAVALAALFVAIMATWWVFRAVLTSPQRVQRFFRARRRDRGYQSLSTGIIAAGAGDSVTARRMLKQADGLLDATTEPLIQLLDAQASLVEGRNEDAREKFEAMLDDPELRNLGLRGLYMEAKRLGDREAARHYAEKAAQLAPQLAWAATAALELKTAAGDWDGAIRLLESQKKAKQLDRDTVKRRRAVLLTAQAMDNLEKDPARAKSAALEAHKLAPDFAPAAVAAAQALFRQNDLRRGSNILETTWRKAPHPEVALAYVNARPGDSAHDRLKRAKRLEQLKPNHVESFMIVGQMAMEAGEFDTARKAVAAVLRNEPREGAFMLMADIEDAETGDQGKVREWLARAVRAPRDPAWTADGYVSETWAPVSPITGRLDAFEWKVPVERLGPVLENDLDPMVPGIAAVAVADAAPDTAAPETVAPEETGPVIEAEPVTDDVETGTGSGAEALAPAGEAETVPAQAEQAAATEKPEDDADDVTVMPSPAAEERAAAAAMAEPPAEAGEPVPPIPDDPGVDPDARPGEPPRRFRLF</sequence>
<dbReference type="InterPro" id="IPR011990">
    <property type="entry name" value="TPR-like_helical_dom_sf"/>
</dbReference>
<dbReference type="SUPFAM" id="SSF48452">
    <property type="entry name" value="TPR-like"/>
    <property type="match status" value="1"/>
</dbReference>
<dbReference type="Pfam" id="PF07219">
    <property type="entry name" value="HemY_N"/>
    <property type="match status" value="1"/>
</dbReference>
<dbReference type="AlphaFoldDB" id="A0A6N1VG40"/>
<dbReference type="KEGG" id="orm:HTY61_16250"/>
<evidence type="ECO:0000256" key="5">
    <source>
        <dbReference type="SAM" id="MobiDB-lite"/>
    </source>
</evidence>
<gene>
    <name evidence="8" type="ORF">HTY61_16250</name>
</gene>
<feature type="compositionally biased region" description="Low complexity" evidence="5">
    <location>
        <begin position="488"/>
        <end position="499"/>
    </location>
</feature>
<feature type="compositionally biased region" description="Basic and acidic residues" evidence="5">
    <location>
        <begin position="560"/>
        <end position="574"/>
    </location>
</feature>
<dbReference type="InterPro" id="IPR016982">
    <property type="entry name" value="Mms48"/>
</dbReference>
<dbReference type="Proteomes" id="UP000509367">
    <property type="component" value="Chromosome"/>
</dbReference>
<evidence type="ECO:0000256" key="6">
    <source>
        <dbReference type="SAM" id="Phobius"/>
    </source>
</evidence>
<name>A0A6N1VG40_9HYPH</name>
<evidence type="ECO:0000313" key="8">
    <source>
        <dbReference type="EMBL" id="QKV19890.1"/>
    </source>
</evidence>
<evidence type="ECO:0000259" key="7">
    <source>
        <dbReference type="Pfam" id="PF07219"/>
    </source>
</evidence>
<evidence type="ECO:0000256" key="4">
    <source>
        <dbReference type="ARBA" id="ARBA00023136"/>
    </source>
</evidence>
<feature type="compositionally biased region" description="Low complexity" evidence="5">
    <location>
        <begin position="456"/>
        <end position="468"/>
    </location>
</feature>
<reference evidence="8 9" key="1">
    <citation type="submission" date="2020-06" db="EMBL/GenBank/DDBJ databases">
        <title>Oricola thermophila sp. nov. isolated from a tidal sediments.</title>
        <authorList>
            <person name="Kwon K.K."/>
            <person name="Yang S.-H."/>
            <person name="Park M.-J."/>
        </authorList>
    </citation>
    <scope>NUCLEOTIDE SEQUENCE [LARGE SCALE GENOMIC DNA]</scope>
    <source>
        <strain evidence="8 9">MEBiC13590</strain>
    </source>
</reference>
<dbReference type="RefSeq" id="WP_175277781.1">
    <property type="nucleotide sequence ID" value="NZ_CP054836.1"/>
</dbReference>
<feature type="compositionally biased region" description="Low complexity" evidence="5">
    <location>
        <begin position="534"/>
        <end position="547"/>
    </location>
</feature>
<keyword evidence="9" id="KW-1185">Reference proteome</keyword>
<protein>
    <submittedName>
        <fullName evidence="8">Heme biosynthesis protein HemY</fullName>
    </submittedName>
</protein>
<organism evidence="8 9">
    <name type="scientific">Oricola thermophila</name>
    <dbReference type="NCBI Taxonomy" id="2742145"/>
    <lineage>
        <taxon>Bacteria</taxon>
        <taxon>Pseudomonadati</taxon>
        <taxon>Pseudomonadota</taxon>
        <taxon>Alphaproteobacteria</taxon>
        <taxon>Hyphomicrobiales</taxon>
        <taxon>Ahrensiaceae</taxon>
        <taxon>Oricola</taxon>
    </lineage>
</organism>
<evidence type="ECO:0000256" key="2">
    <source>
        <dbReference type="ARBA" id="ARBA00022692"/>
    </source>
</evidence>
<evidence type="ECO:0000256" key="3">
    <source>
        <dbReference type="ARBA" id="ARBA00022989"/>
    </source>
</evidence>
<dbReference type="InterPro" id="IPR010817">
    <property type="entry name" value="HemY_N"/>
</dbReference>
<comment type="subcellular location">
    <subcellularLocation>
        <location evidence="1">Membrane</location>
    </subcellularLocation>
</comment>
<evidence type="ECO:0000313" key="9">
    <source>
        <dbReference type="Proteomes" id="UP000509367"/>
    </source>
</evidence>
<evidence type="ECO:0000256" key="1">
    <source>
        <dbReference type="ARBA" id="ARBA00004370"/>
    </source>
</evidence>
<accession>A0A6N1VG40</accession>
<dbReference type="Gene3D" id="1.25.40.10">
    <property type="entry name" value="Tetratricopeptide repeat domain"/>
    <property type="match status" value="1"/>
</dbReference>
<dbReference type="GO" id="GO:0016020">
    <property type="term" value="C:membrane"/>
    <property type="evidence" value="ECO:0007669"/>
    <property type="project" value="UniProtKB-SubCell"/>
</dbReference>